<accession>A0A923NCR7</accession>
<reference evidence="1" key="1">
    <citation type="submission" date="2020-08" db="EMBL/GenBank/DDBJ databases">
        <title>Pontibacter sp. SD6 16S ribosomal RNA gene Genome sequencing and assembly.</title>
        <authorList>
            <person name="Kang M."/>
        </authorList>
    </citation>
    <scope>NUCLEOTIDE SEQUENCE</scope>
    <source>
        <strain evidence="1">SD6</strain>
    </source>
</reference>
<protein>
    <submittedName>
        <fullName evidence="1">Uncharacterized protein</fullName>
    </submittedName>
</protein>
<name>A0A923NCR7_9BACT</name>
<keyword evidence="2" id="KW-1185">Reference proteome</keyword>
<sequence length="46" mass="5146">MYTEIAFIDSLAKAERSKIQLDSVARIGKVAEGMEGKRVIDICLEF</sequence>
<proteinExistence type="predicted"/>
<gene>
    <name evidence="1" type="ORF">H8S84_19355</name>
</gene>
<organism evidence="1 2">
    <name type="scientific">Pontibacter cellulosilyticus</name>
    <dbReference type="NCBI Taxonomy" id="1720253"/>
    <lineage>
        <taxon>Bacteria</taxon>
        <taxon>Pseudomonadati</taxon>
        <taxon>Bacteroidota</taxon>
        <taxon>Cytophagia</taxon>
        <taxon>Cytophagales</taxon>
        <taxon>Hymenobacteraceae</taxon>
        <taxon>Pontibacter</taxon>
    </lineage>
</organism>
<comment type="caution">
    <text evidence="1">The sequence shown here is derived from an EMBL/GenBank/DDBJ whole genome shotgun (WGS) entry which is preliminary data.</text>
</comment>
<dbReference type="RefSeq" id="WP_187069039.1">
    <property type="nucleotide sequence ID" value="NZ_JACRVF010000008.1"/>
</dbReference>
<dbReference type="EMBL" id="JACRVF010000008">
    <property type="protein sequence ID" value="MBC5995012.1"/>
    <property type="molecule type" value="Genomic_DNA"/>
</dbReference>
<dbReference type="AlphaFoldDB" id="A0A923NCR7"/>
<evidence type="ECO:0000313" key="2">
    <source>
        <dbReference type="Proteomes" id="UP000603640"/>
    </source>
</evidence>
<evidence type="ECO:0000313" key="1">
    <source>
        <dbReference type="EMBL" id="MBC5995012.1"/>
    </source>
</evidence>
<dbReference type="Proteomes" id="UP000603640">
    <property type="component" value="Unassembled WGS sequence"/>
</dbReference>